<dbReference type="Proteomes" id="UP000078559">
    <property type="component" value="Chromosome 6"/>
</dbReference>
<evidence type="ECO:0000313" key="11">
    <source>
        <dbReference type="EMBL" id="KUI70108.1"/>
    </source>
</evidence>
<accession>A0A194W1Y5</accession>
<dbReference type="GO" id="GO:0008270">
    <property type="term" value="F:zinc ion binding"/>
    <property type="evidence" value="ECO:0007669"/>
    <property type="project" value="UniProtKB-KW"/>
</dbReference>
<gene>
    <name evidence="11" type="ORF">VM1G_06539</name>
</gene>
<evidence type="ECO:0000313" key="12">
    <source>
        <dbReference type="Proteomes" id="UP000078559"/>
    </source>
</evidence>
<dbReference type="CDD" id="cd22584">
    <property type="entry name" value="Rcat_RBR_unk"/>
    <property type="match status" value="1"/>
</dbReference>
<evidence type="ECO:0000256" key="8">
    <source>
        <dbReference type="ARBA" id="ARBA00022833"/>
    </source>
</evidence>
<dbReference type="PROSITE" id="PS51873">
    <property type="entry name" value="TRIAD"/>
    <property type="match status" value="1"/>
</dbReference>
<dbReference type="Gene3D" id="1.20.120.1750">
    <property type="match status" value="1"/>
</dbReference>
<dbReference type="Pfam" id="PF01485">
    <property type="entry name" value="IBR"/>
    <property type="match status" value="2"/>
</dbReference>
<evidence type="ECO:0000256" key="2">
    <source>
        <dbReference type="ARBA" id="ARBA00012251"/>
    </source>
</evidence>
<sequence>MQQHVEQITAEALANGFPSSAGDNNETETNNEETRGTDTTDDYKLDHDRDRDHNEAEKDAHAAFITDPTMIESIARAVHEDHNVIAAVQVQDNRTVNRINDSPPHLPYEDDIDKKFIHKLEAQCNIVPEYSSEVDTTPHAESSSTAIQIFLSEQTMAQYLARKVEMETPSRTYCHKPECSKFIPPLAIEHDTATCPRCEAKTCTTCKGVAHIGYDCPYDEAGQQLMALADGEGWKQCFSCNSVVELVYGCIHIKCRCGAEFCYKCGANWDPRTCKCDLFAAEDLLYRFPRAYEHPNEPLAEHLAWEMEIGEFQAVEMMQNEECLHRQWRHRGGPAEL</sequence>
<dbReference type="AlphaFoldDB" id="A0A194W1Y5"/>
<evidence type="ECO:0000256" key="3">
    <source>
        <dbReference type="ARBA" id="ARBA00022679"/>
    </source>
</evidence>
<dbReference type="CDD" id="cd20335">
    <property type="entry name" value="BRcat_RBR"/>
    <property type="match status" value="1"/>
</dbReference>
<dbReference type="InterPro" id="IPR031127">
    <property type="entry name" value="E3_UB_ligase_RBR"/>
</dbReference>
<dbReference type="EC" id="2.3.2.31" evidence="2"/>
<dbReference type="GO" id="GO:0061630">
    <property type="term" value="F:ubiquitin protein ligase activity"/>
    <property type="evidence" value="ECO:0007669"/>
    <property type="project" value="UniProtKB-EC"/>
</dbReference>
<keyword evidence="12" id="KW-1185">Reference proteome</keyword>
<keyword evidence="4" id="KW-0479">Metal-binding</keyword>
<feature type="region of interest" description="Disordered" evidence="9">
    <location>
        <begin position="1"/>
        <end position="60"/>
    </location>
</feature>
<dbReference type="EMBL" id="CM003103">
    <property type="protein sequence ID" value="KUI70108.1"/>
    <property type="molecule type" value="Genomic_DNA"/>
</dbReference>
<dbReference type="InterPro" id="IPR044066">
    <property type="entry name" value="TRIAD_supradom"/>
</dbReference>
<dbReference type="OrthoDB" id="10009520at2759"/>
<keyword evidence="5" id="KW-0677">Repeat</keyword>
<organism evidence="11 12">
    <name type="scientific">Cytospora mali</name>
    <name type="common">Apple Valsa canker fungus</name>
    <name type="synonym">Valsa mali</name>
    <dbReference type="NCBI Taxonomy" id="578113"/>
    <lineage>
        <taxon>Eukaryota</taxon>
        <taxon>Fungi</taxon>
        <taxon>Dikarya</taxon>
        <taxon>Ascomycota</taxon>
        <taxon>Pezizomycotina</taxon>
        <taxon>Sordariomycetes</taxon>
        <taxon>Sordariomycetidae</taxon>
        <taxon>Diaporthales</taxon>
        <taxon>Cytosporaceae</taxon>
        <taxon>Cytospora</taxon>
    </lineage>
</organism>
<keyword evidence="3" id="KW-0808">Transferase</keyword>
<dbReference type="SUPFAM" id="SSF57850">
    <property type="entry name" value="RING/U-box"/>
    <property type="match status" value="2"/>
</dbReference>
<reference evidence="11" key="1">
    <citation type="submission" date="2014-12" db="EMBL/GenBank/DDBJ databases">
        <title>Genome Sequence of Valsa Canker Pathogens Uncovers a Specific Adaption of Colonization on Woody Bark.</title>
        <authorList>
            <person name="Yin Z."/>
            <person name="Liu H."/>
            <person name="Gao X."/>
            <person name="Li Z."/>
            <person name="Song N."/>
            <person name="Ke X."/>
            <person name="Dai Q."/>
            <person name="Wu Y."/>
            <person name="Sun Y."/>
            <person name="Xu J.-R."/>
            <person name="Kang Z.K."/>
            <person name="Wang L."/>
            <person name="Huang L."/>
        </authorList>
    </citation>
    <scope>NUCLEOTIDE SEQUENCE [LARGE SCALE GENOMIC DNA]</scope>
    <source>
        <strain evidence="11">03-8</strain>
    </source>
</reference>
<dbReference type="InterPro" id="IPR002867">
    <property type="entry name" value="IBR_dom"/>
</dbReference>
<evidence type="ECO:0000256" key="9">
    <source>
        <dbReference type="SAM" id="MobiDB-lite"/>
    </source>
</evidence>
<dbReference type="GO" id="GO:0016567">
    <property type="term" value="P:protein ubiquitination"/>
    <property type="evidence" value="ECO:0007669"/>
    <property type="project" value="InterPro"/>
</dbReference>
<feature type="domain" description="RING-type" evidence="10">
    <location>
        <begin position="100"/>
        <end position="287"/>
    </location>
</feature>
<protein>
    <recommendedName>
        <fullName evidence="2">RBR-type E3 ubiquitin transferase</fullName>
        <ecNumber evidence="2">2.3.2.31</ecNumber>
    </recommendedName>
</protein>
<evidence type="ECO:0000256" key="6">
    <source>
        <dbReference type="ARBA" id="ARBA00022771"/>
    </source>
</evidence>
<evidence type="ECO:0000256" key="7">
    <source>
        <dbReference type="ARBA" id="ARBA00022786"/>
    </source>
</evidence>
<evidence type="ECO:0000256" key="4">
    <source>
        <dbReference type="ARBA" id="ARBA00022723"/>
    </source>
</evidence>
<evidence type="ECO:0000259" key="10">
    <source>
        <dbReference type="PROSITE" id="PS51873"/>
    </source>
</evidence>
<feature type="compositionally biased region" description="Basic and acidic residues" evidence="9">
    <location>
        <begin position="32"/>
        <end position="60"/>
    </location>
</feature>
<name>A0A194W1Y5_CYTMA</name>
<comment type="catalytic activity">
    <reaction evidence="1">
        <text>[E2 ubiquitin-conjugating enzyme]-S-ubiquitinyl-L-cysteine + [acceptor protein]-L-lysine = [E2 ubiquitin-conjugating enzyme]-L-cysteine + [acceptor protein]-N(6)-ubiquitinyl-L-lysine.</text>
        <dbReference type="EC" id="2.3.2.31"/>
    </reaction>
</comment>
<dbReference type="PANTHER" id="PTHR11685">
    <property type="entry name" value="RBR FAMILY RING FINGER AND IBR DOMAIN-CONTAINING"/>
    <property type="match status" value="1"/>
</dbReference>
<evidence type="ECO:0000256" key="1">
    <source>
        <dbReference type="ARBA" id="ARBA00001798"/>
    </source>
</evidence>
<evidence type="ECO:0000256" key="5">
    <source>
        <dbReference type="ARBA" id="ARBA00022737"/>
    </source>
</evidence>
<keyword evidence="8" id="KW-0862">Zinc</keyword>
<keyword evidence="7" id="KW-0833">Ubl conjugation pathway</keyword>
<keyword evidence="6" id="KW-0863">Zinc-finger</keyword>
<proteinExistence type="predicted"/>